<dbReference type="AlphaFoldDB" id="A0A5N4AUJ7"/>
<dbReference type="PANTHER" id="PTHR47160">
    <property type="entry name" value="PUTATIVE-RELATED"/>
    <property type="match status" value="1"/>
</dbReference>
<dbReference type="EMBL" id="VVIM01000003">
    <property type="protein sequence ID" value="KAB0800989.1"/>
    <property type="molecule type" value="Genomic_DNA"/>
</dbReference>
<proteinExistence type="predicted"/>
<dbReference type="Proteomes" id="UP000327044">
    <property type="component" value="Unassembled WGS sequence"/>
</dbReference>
<protein>
    <recommendedName>
        <fullName evidence="1">MULE transposase domain-containing protein</fullName>
    </recommendedName>
</protein>
<organism evidence="2 3">
    <name type="scientific">Photinus pyralis</name>
    <name type="common">Common eastern firefly</name>
    <name type="synonym">Lampyris pyralis</name>
    <dbReference type="NCBI Taxonomy" id="7054"/>
    <lineage>
        <taxon>Eukaryota</taxon>
        <taxon>Metazoa</taxon>
        <taxon>Ecdysozoa</taxon>
        <taxon>Arthropoda</taxon>
        <taxon>Hexapoda</taxon>
        <taxon>Insecta</taxon>
        <taxon>Pterygota</taxon>
        <taxon>Neoptera</taxon>
        <taxon>Endopterygota</taxon>
        <taxon>Coleoptera</taxon>
        <taxon>Polyphaga</taxon>
        <taxon>Elateriformia</taxon>
        <taxon>Elateroidea</taxon>
        <taxon>Lampyridae</taxon>
        <taxon>Lampyrinae</taxon>
        <taxon>Photinus</taxon>
    </lineage>
</organism>
<evidence type="ECO:0000313" key="3">
    <source>
        <dbReference type="Proteomes" id="UP000327044"/>
    </source>
</evidence>
<accession>A0A5N4AUJ7</accession>
<reference evidence="2 3" key="1">
    <citation type="journal article" date="2018" name="Elife">
        <title>Firefly genomes illuminate parallel origins of bioluminescence in beetles.</title>
        <authorList>
            <person name="Fallon T.R."/>
            <person name="Lower S.E."/>
            <person name="Chang C.H."/>
            <person name="Bessho-Uehara M."/>
            <person name="Martin G.J."/>
            <person name="Bewick A.J."/>
            <person name="Behringer M."/>
            <person name="Debat H.J."/>
            <person name="Wong I."/>
            <person name="Day J.C."/>
            <person name="Suvorov A."/>
            <person name="Silva C.J."/>
            <person name="Stanger-Hall K.F."/>
            <person name="Hall D.W."/>
            <person name="Schmitz R.J."/>
            <person name="Nelson D.R."/>
            <person name="Lewis S.M."/>
            <person name="Shigenobu S."/>
            <person name="Bybee S.M."/>
            <person name="Larracuente A.M."/>
            <person name="Oba Y."/>
            <person name="Weng J.K."/>
        </authorList>
    </citation>
    <scope>NUCLEOTIDE SEQUENCE [LARGE SCALE GENOMIC DNA]</scope>
    <source>
        <strain evidence="2">1611_PpyrPB1</strain>
        <tissue evidence="2">Whole body</tissue>
    </source>
</reference>
<dbReference type="InParanoid" id="A0A5N4AUJ7"/>
<sequence length="310" mass="36136">MFLLADSGPHPNRILIFGRERILILNESNHWFVDGTFKTTPPLFYQVYVVLAERLGYVHPLLYALLPNKQQATYSNMLAMIKDIMPQLPLNPRYISCDFELAAILAFQRAFDNVEIHGCFFHLTKNLKKQLGRLHLTARYNTDPEFAVLVRSITSLAFVPIQDLDQAVDRLSEHLPVDLQALLQWFEDIGRPNRRGNGRRDAMFPPEMWSVYQRVINNQDRTNNHAEAAHRRLQVELGMNHPTLWKFITAQVQKGRDVVYEQLVAGRTPPKKLKKYRDADSRIRRIVTDYHNRNVIAYLRGISINYEMEP</sequence>
<comment type="caution">
    <text evidence="2">The sequence shown here is derived from an EMBL/GenBank/DDBJ whole genome shotgun (WGS) entry which is preliminary data.</text>
</comment>
<feature type="domain" description="MULE transposase" evidence="1">
    <location>
        <begin position="31"/>
        <end position="126"/>
    </location>
</feature>
<dbReference type="InterPro" id="IPR018289">
    <property type="entry name" value="MULE_transposase_dom"/>
</dbReference>
<gene>
    <name evidence="2" type="ORF">PPYR_05343</name>
</gene>
<evidence type="ECO:0000313" key="2">
    <source>
        <dbReference type="EMBL" id="KAB0800989.1"/>
    </source>
</evidence>
<evidence type="ECO:0000259" key="1">
    <source>
        <dbReference type="Pfam" id="PF10551"/>
    </source>
</evidence>
<dbReference type="PANTHER" id="PTHR47160:SF10">
    <property type="entry name" value="MULE TRANSPOSASE DOMAIN-CONTAINING PROTEIN"/>
    <property type="match status" value="1"/>
</dbReference>
<dbReference type="Pfam" id="PF10551">
    <property type="entry name" value="MULE"/>
    <property type="match status" value="1"/>
</dbReference>
<name>A0A5N4AUJ7_PHOPY</name>
<keyword evidence="3" id="KW-1185">Reference proteome</keyword>